<feature type="domain" description="UspA" evidence="2">
    <location>
        <begin position="2"/>
        <end position="143"/>
    </location>
</feature>
<organism evidence="3 4">
    <name type="scientific">Winogradskyella echinorum</name>
    <dbReference type="NCBI Taxonomy" id="538189"/>
    <lineage>
        <taxon>Bacteria</taxon>
        <taxon>Pseudomonadati</taxon>
        <taxon>Bacteroidota</taxon>
        <taxon>Flavobacteriia</taxon>
        <taxon>Flavobacteriales</taxon>
        <taxon>Flavobacteriaceae</taxon>
        <taxon>Winogradskyella</taxon>
    </lineage>
</organism>
<comment type="caution">
    <text evidence="3">The sequence shown here is derived from an EMBL/GenBank/DDBJ whole genome shotgun (WGS) entry which is preliminary data.</text>
</comment>
<protein>
    <submittedName>
        <fullName evidence="3">Universal stress protein</fullName>
    </submittedName>
</protein>
<dbReference type="InterPro" id="IPR006016">
    <property type="entry name" value="UspA"/>
</dbReference>
<gene>
    <name evidence="3" type="ORF">H6H04_09700</name>
</gene>
<evidence type="ECO:0000313" key="3">
    <source>
        <dbReference type="EMBL" id="MBC3846653.1"/>
    </source>
</evidence>
<evidence type="ECO:0000313" key="4">
    <source>
        <dbReference type="Proteomes" id="UP000607435"/>
    </source>
</evidence>
<dbReference type="Pfam" id="PF00582">
    <property type="entry name" value="Usp"/>
    <property type="match status" value="1"/>
</dbReference>
<dbReference type="InterPro" id="IPR014729">
    <property type="entry name" value="Rossmann-like_a/b/a_fold"/>
</dbReference>
<dbReference type="RefSeq" id="WP_186845765.1">
    <property type="nucleotide sequence ID" value="NZ_JACOME010000002.1"/>
</dbReference>
<dbReference type="EMBL" id="JACOME010000002">
    <property type="protein sequence ID" value="MBC3846653.1"/>
    <property type="molecule type" value="Genomic_DNA"/>
</dbReference>
<dbReference type="SUPFAM" id="SSF52402">
    <property type="entry name" value="Adenine nucleotide alpha hydrolases-like"/>
    <property type="match status" value="2"/>
</dbReference>
<dbReference type="CDD" id="cd00293">
    <property type="entry name" value="USP-like"/>
    <property type="match status" value="1"/>
</dbReference>
<sequence>MKKNILLPTDFSDNAWSAAVYALKLYANEECKFYFLHSLKMKISTMSSISNKLLNTMSDNAMKDLKELKEMAVNSNANANHEFEILLSSFSLDDAIDSALDKHHIDLVVMGTKGATGAKEFLFGSNTVNIIKKVSRCPVLIVPDEFDFEEPKQIAFSTGFNRFYDQEILPLKRLAELYNSKIRIVHINKEEKLTKLQDYNYTMLKTYLKNYEYSFHWMPDYAKKTQEINDFIEELNIDILVMINYKHSFIESLVKEPIIKKIGFHPTVPFLVIPCVS</sequence>
<name>A0ABR6Y1Q1_9FLAO</name>
<evidence type="ECO:0000259" key="2">
    <source>
        <dbReference type="Pfam" id="PF00582"/>
    </source>
</evidence>
<dbReference type="PANTHER" id="PTHR46268">
    <property type="entry name" value="STRESS RESPONSE PROTEIN NHAX"/>
    <property type="match status" value="1"/>
</dbReference>
<dbReference type="Gene3D" id="3.40.50.620">
    <property type="entry name" value="HUPs"/>
    <property type="match status" value="2"/>
</dbReference>
<proteinExistence type="inferred from homology"/>
<dbReference type="InterPro" id="IPR006015">
    <property type="entry name" value="Universal_stress_UspA"/>
</dbReference>
<reference evidence="3 4" key="1">
    <citation type="submission" date="2020-08" db="EMBL/GenBank/DDBJ databases">
        <title>Winogradskyella ouciana sp. nov., isolated from the hadal seawater of the Mariana Trench.</title>
        <authorList>
            <person name="He X."/>
        </authorList>
    </citation>
    <scope>NUCLEOTIDE SEQUENCE [LARGE SCALE GENOMIC DNA]</scope>
    <source>
        <strain evidence="3 4">KCTC 22026</strain>
    </source>
</reference>
<evidence type="ECO:0000256" key="1">
    <source>
        <dbReference type="ARBA" id="ARBA00008791"/>
    </source>
</evidence>
<dbReference type="Proteomes" id="UP000607435">
    <property type="component" value="Unassembled WGS sequence"/>
</dbReference>
<dbReference type="PANTHER" id="PTHR46268:SF6">
    <property type="entry name" value="UNIVERSAL STRESS PROTEIN UP12"/>
    <property type="match status" value="1"/>
</dbReference>
<comment type="similarity">
    <text evidence="1">Belongs to the universal stress protein A family.</text>
</comment>
<dbReference type="PRINTS" id="PR01438">
    <property type="entry name" value="UNVRSLSTRESS"/>
</dbReference>
<keyword evidence="4" id="KW-1185">Reference proteome</keyword>
<accession>A0ABR6Y1Q1</accession>